<dbReference type="PANTHER" id="PTHR18916">
    <property type="entry name" value="DYNACTIN 1-RELATED MICROTUBULE-BINDING"/>
    <property type="match status" value="1"/>
</dbReference>
<protein>
    <submittedName>
        <fullName evidence="2">Uncharacterized protein AlNc14C1040G12736</fullName>
    </submittedName>
</protein>
<name>F0X2G2_9STRA</name>
<evidence type="ECO:0000313" key="2">
    <source>
        <dbReference type="EMBL" id="CCA28058.1"/>
    </source>
</evidence>
<dbReference type="InterPro" id="IPR016024">
    <property type="entry name" value="ARM-type_fold"/>
</dbReference>
<dbReference type="PROSITE" id="PS00845">
    <property type="entry name" value="CAP_GLY_1"/>
    <property type="match status" value="1"/>
</dbReference>
<dbReference type="InterPro" id="IPR034085">
    <property type="entry name" value="TOG"/>
</dbReference>
<dbReference type="Gene3D" id="2.30.30.190">
    <property type="entry name" value="CAP Gly-rich-like domain"/>
    <property type="match status" value="1"/>
</dbReference>
<dbReference type="HOGENOM" id="CLU_540240_0_0_1"/>
<dbReference type="SUPFAM" id="SSF74924">
    <property type="entry name" value="Cap-Gly domain"/>
    <property type="match status" value="1"/>
</dbReference>
<gene>
    <name evidence="2" type="primary">AlNc14C1040G12736</name>
    <name evidence="2" type="ORF">ALNC14_142020</name>
</gene>
<proteinExistence type="predicted"/>
<dbReference type="Pfam" id="PF01302">
    <property type="entry name" value="CAP_GLY"/>
    <property type="match status" value="1"/>
</dbReference>
<feature type="domain" description="CAP-Gly" evidence="1">
    <location>
        <begin position="302"/>
        <end position="344"/>
    </location>
</feature>
<dbReference type="InterPro" id="IPR024395">
    <property type="entry name" value="CLASP_N_dom"/>
</dbReference>
<reference evidence="2" key="1">
    <citation type="journal article" date="2011" name="PLoS Biol.">
        <title>Gene gain and loss during evolution of obligate parasitism in the white rust pathogen of Arabidopsis thaliana.</title>
        <authorList>
            <person name="Kemen E."/>
            <person name="Gardiner A."/>
            <person name="Schultz-Larsen T."/>
            <person name="Kemen A.C."/>
            <person name="Balmuth A.L."/>
            <person name="Robert-Seilaniantz A."/>
            <person name="Bailey K."/>
            <person name="Holub E."/>
            <person name="Studholme D.J."/>
            <person name="Maclean D."/>
            <person name="Jones J.D."/>
        </authorList>
    </citation>
    <scope>NUCLEOTIDE SEQUENCE</scope>
</reference>
<reference evidence="2" key="2">
    <citation type="submission" date="2011-02" db="EMBL/GenBank/DDBJ databases">
        <authorList>
            <person name="MacLean D."/>
        </authorList>
    </citation>
    <scope>NUCLEOTIDE SEQUENCE</scope>
</reference>
<accession>F0X2G2</accession>
<dbReference type="SUPFAM" id="SSF48371">
    <property type="entry name" value="ARM repeat"/>
    <property type="match status" value="1"/>
</dbReference>
<dbReference type="SMART" id="SM01052">
    <property type="entry name" value="CAP_GLY"/>
    <property type="match status" value="1"/>
</dbReference>
<dbReference type="SMART" id="SM01349">
    <property type="entry name" value="TOG"/>
    <property type="match status" value="1"/>
</dbReference>
<dbReference type="AlphaFoldDB" id="F0X2G2"/>
<dbReference type="InterPro" id="IPR036859">
    <property type="entry name" value="CAP-Gly_dom_sf"/>
</dbReference>
<dbReference type="Pfam" id="PF12348">
    <property type="entry name" value="CLASP_N"/>
    <property type="match status" value="1"/>
</dbReference>
<evidence type="ECO:0000259" key="1">
    <source>
        <dbReference type="PROSITE" id="PS50245"/>
    </source>
</evidence>
<dbReference type="InterPro" id="IPR000938">
    <property type="entry name" value="CAP-Gly_domain"/>
</dbReference>
<dbReference type="PROSITE" id="PS50245">
    <property type="entry name" value="CAP_GLY_2"/>
    <property type="match status" value="1"/>
</dbReference>
<dbReference type="EMBL" id="FR824848">
    <property type="protein sequence ID" value="CCA28058.1"/>
    <property type="molecule type" value="Genomic_DNA"/>
</dbReference>
<dbReference type="InterPro" id="IPR011989">
    <property type="entry name" value="ARM-like"/>
</dbReference>
<sequence length="471" mass="53939">MSTKEAWKTTLYDCIQRIQSSPDDWTIRHEALFQLNRLFETLRHENKSHSFSNEIWNELKPLKKCVYDLRSQIVKEVCNLLVTIAHVTRDTMAPFVREMLPALLEVCGSGNRLCGSYCTASIYEIVSHTILKSGNLKFLVDALEESKNKAIRLCCIKSLRLVLETWSTHLDRSDTYLIEKAVRNALNDATETCRIEAYALFGAFQQKFPTKAQTLFSLLDHKIQFRLDNIKGHHSVDATGERPHSLNDGQLQTFCQREEVQRGDIQLQLQPDDLQLQPRALSVGDRVCVPSSELFGYVRYVGPIDDTKGVWIGIELDESRGKNDGTVKGKRYFECEIDHGIFTRQRQVILIAGHTTDAKVHSALNEESLEWDTTQPSASQVSSIDMHTLAPLHSVLQDIFFHHRTYIDKYVKFIKSELMEHHRFQQAAATASSADAIEYLQQLQQNAQEKIKMSDAFIRRLIEAQLKARKS</sequence>
<organism evidence="2">
    <name type="scientific">Albugo laibachii Nc14</name>
    <dbReference type="NCBI Taxonomy" id="890382"/>
    <lineage>
        <taxon>Eukaryota</taxon>
        <taxon>Sar</taxon>
        <taxon>Stramenopiles</taxon>
        <taxon>Oomycota</taxon>
        <taxon>Peronosporomycetes</taxon>
        <taxon>Albuginales</taxon>
        <taxon>Albuginaceae</taxon>
        <taxon>Albugo</taxon>
    </lineage>
</organism>
<dbReference type="Gene3D" id="1.25.10.10">
    <property type="entry name" value="Leucine-rich Repeat Variant"/>
    <property type="match status" value="1"/>
</dbReference>